<dbReference type="Pfam" id="PF13336">
    <property type="entry name" value="AcetylCoA_hyd_C"/>
    <property type="match status" value="1"/>
</dbReference>
<keyword evidence="6" id="KW-1185">Reference proteome</keyword>
<dbReference type="InterPro" id="IPR037171">
    <property type="entry name" value="NagB/RpiA_transferase-like"/>
</dbReference>
<accession>A0A0C5WGX4</accession>
<feature type="domain" description="Acetyl-CoA hydrolase/transferase C-terminal" evidence="4">
    <location>
        <begin position="273"/>
        <end position="428"/>
    </location>
</feature>
<proteinExistence type="inferred from homology"/>
<keyword evidence="2 5" id="KW-0808">Transferase</keyword>
<dbReference type="PANTHER" id="PTHR21432:SF20">
    <property type="entry name" value="ACETYL-COA HYDROLASE"/>
    <property type="match status" value="1"/>
</dbReference>
<evidence type="ECO:0000256" key="2">
    <source>
        <dbReference type="ARBA" id="ARBA00022679"/>
    </source>
</evidence>
<comment type="similarity">
    <text evidence="1">Belongs to the acetyl-CoA hydrolase/transferase family.</text>
</comment>
<dbReference type="GO" id="GO:0016787">
    <property type="term" value="F:hydrolase activity"/>
    <property type="evidence" value="ECO:0007669"/>
    <property type="project" value="UniProtKB-KW"/>
</dbReference>
<sequence>MSNWQLAYNEKFISVEQAAKKIKSNDKIWAGGLLSTPYFFLKELEKRHTELKGCKLYTGLLTTPFDFLKPEYAPHLEHHSLFMGPLERKIQKTGNISHTNFHFSQMGSLFSHLGHNVVVVEMTPPNENGYLSMGACGGVGTPDALKHADTVIAVINKFQPFIGAEENLVHINDITWVTEGHHPIAGPKPQAPSELEVSIAEHVLPFVKDNMTIQIGIGTISNAMGMALKGHKGLGIHTEMFTESMMELCKAGAVTNEHKNYKPNKIITAFTAGSQELINYVHNNPDIEMGNVTHVVNAVEIAKNDNFISINTCIMADLTGQVASEGVGFNQISGSGGQLDFVRGAGMSDGGISILVLASTHQGKNGPESTIRTALPVGTAVTTPRNDVQVIATEYGSADLRGLNVPERVQALIAIAHPDFRDSLRNEAIEAGLIKPGQEV</sequence>
<name>A0A0C5WGX4_9GAMM</name>
<dbReference type="Pfam" id="PF02550">
    <property type="entry name" value="AcetylCoA_hydro"/>
    <property type="match status" value="1"/>
</dbReference>
<reference evidence="5 6" key="1">
    <citation type="submission" date="2013-05" db="EMBL/GenBank/DDBJ databases">
        <title>Complete genome sequence of the lipase-producing bacterium Photobacterium gaetbulicola Gung47.</title>
        <authorList>
            <person name="Kim Y.-O."/>
        </authorList>
    </citation>
    <scope>NUCLEOTIDE SEQUENCE [LARGE SCALE GENOMIC DNA]</scope>
    <source>
        <strain evidence="5 6">Gung47</strain>
    </source>
</reference>
<dbReference type="KEGG" id="pgb:H744_1c1350"/>
<keyword evidence="5" id="KW-0378">Hydrolase</keyword>
<dbReference type="GO" id="GO:0006083">
    <property type="term" value="P:acetate metabolic process"/>
    <property type="evidence" value="ECO:0007669"/>
    <property type="project" value="InterPro"/>
</dbReference>
<dbReference type="SUPFAM" id="SSF100950">
    <property type="entry name" value="NagB/RpiA/CoA transferase-like"/>
    <property type="match status" value="2"/>
</dbReference>
<protein>
    <submittedName>
        <fullName evidence="5">Putative acetyl-CoA hydrolase/transferase</fullName>
    </submittedName>
</protein>
<dbReference type="PATRIC" id="fig|658445.3.peg.1465"/>
<dbReference type="InterPro" id="IPR026888">
    <property type="entry name" value="AcetylCoA_hyd_C"/>
</dbReference>
<dbReference type="STRING" id="658445.H744_1c1350"/>
<dbReference type="Gene3D" id="3.40.1080.10">
    <property type="entry name" value="Glutaconate Coenzyme A-transferase"/>
    <property type="match status" value="1"/>
</dbReference>
<dbReference type="InterPro" id="IPR003702">
    <property type="entry name" value="ActCoA_hydro_N"/>
</dbReference>
<evidence type="ECO:0000313" key="5">
    <source>
        <dbReference type="EMBL" id="AJR06373.1"/>
    </source>
</evidence>
<evidence type="ECO:0000256" key="1">
    <source>
        <dbReference type="ARBA" id="ARBA00009632"/>
    </source>
</evidence>
<organism evidence="5 6">
    <name type="scientific">Photobacterium gaetbulicola Gung47</name>
    <dbReference type="NCBI Taxonomy" id="658445"/>
    <lineage>
        <taxon>Bacteria</taxon>
        <taxon>Pseudomonadati</taxon>
        <taxon>Pseudomonadota</taxon>
        <taxon>Gammaproteobacteria</taxon>
        <taxon>Vibrionales</taxon>
        <taxon>Vibrionaceae</taxon>
        <taxon>Photobacterium</taxon>
    </lineage>
</organism>
<dbReference type="AlphaFoldDB" id="A0A0C5WGX4"/>
<dbReference type="HOGENOM" id="CLU_030703_1_0_6"/>
<dbReference type="OrthoDB" id="9801795at2"/>
<evidence type="ECO:0000259" key="4">
    <source>
        <dbReference type="Pfam" id="PF13336"/>
    </source>
</evidence>
<dbReference type="InterPro" id="IPR038460">
    <property type="entry name" value="AcetylCoA_hyd_C_sf"/>
</dbReference>
<dbReference type="Proteomes" id="UP000032303">
    <property type="component" value="Chromosome 1"/>
</dbReference>
<dbReference type="PANTHER" id="PTHR21432">
    <property type="entry name" value="ACETYL-COA HYDROLASE-RELATED"/>
    <property type="match status" value="1"/>
</dbReference>
<dbReference type="Gene3D" id="3.40.1080.20">
    <property type="entry name" value="Acetyl-CoA hydrolase/transferase C-terminal domain"/>
    <property type="match status" value="1"/>
</dbReference>
<dbReference type="GO" id="GO:0008775">
    <property type="term" value="F:acetate CoA-transferase activity"/>
    <property type="evidence" value="ECO:0007669"/>
    <property type="project" value="InterPro"/>
</dbReference>
<dbReference type="InterPro" id="IPR046433">
    <property type="entry name" value="ActCoA_hydro"/>
</dbReference>
<gene>
    <name evidence="5" type="ORF">H744_1c1350</name>
</gene>
<dbReference type="EMBL" id="CP005973">
    <property type="protein sequence ID" value="AJR06373.1"/>
    <property type="molecule type" value="Genomic_DNA"/>
</dbReference>
<evidence type="ECO:0000313" key="6">
    <source>
        <dbReference type="Proteomes" id="UP000032303"/>
    </source>
</evidence>
<evidence type="ECO:0000259" key="3">
    <source>
        <dbReference type="Pfam" id="PF02550"/>
    </source>
</evidence>
<feature type="domain" description="Acetyl-CoA hydrolase/transferase N-terminal" evidence="3">
    <location>
        <begin position="7"/>
        <end position="179"/>
    </location>
</feature>
<dbReference type="Gene3D" id="3.30.750.70">
    <property type="entry name" value="4-hydroxybutyrate coenzyme like domains"/>
    <property type="match status" value="1"/>
</dbReference>